<dbReference type="AlphaFoldDB" id="A0A5C5Q7C8"/>
<protein>
    <submittedName>
        <fullName evidence="5">GNAT family N-acetyltransferase</fullName>
    </submittedName>
    <submittedName>
        <fullName evidence="4">Ribosomal protein S18 acetylase RimI</fullName>
    </submittedName>
</protein>
<keyword evidence="4" id="KW-0689">Ribosomal protein</keyword>
<dbReference type="SUPFAM" id="SSF55729">
    <property type="entry name" value="Acyl-CoA N-acyltransferases (Nat)"/>
    <property type="match status" value="1"/>
</dbReference>
<reference evidence="5 7" key="2">
    <citation type="submission" date="2019-06" db="EMBL/GenBank/DDBJ databases">
        <title>Pseudomonas bimorpha sp. nov. isolated from bovine raw milk and skim milk concentrate.</title>
        <authorList>
            <person name="Hofmann K."/>
            <person name="Huptas C."/>
            <person name="Doll E."/>
            <person name="Scherer S."/>
            <person name="Wenning M."/>
        </authorList>
    </citation>
    <scope>NUCLEOTIDE SEQUENCE [LARGE SCALE GENOMIC DNA]</scope>
    <source>
        <strain evidence="5 7">DSM 17835</strain>
    </source>
</reference>
<dbReference type="CDD" id="cd04301">
    <property type="entry name" value="NAT_SF"/>
    <property type="match status" value="1"/>
</dbReference>
<dbReference type="EMBL" id="LT629689">
    <property type="protein sequence ID" value="SDF05964.1"/>
    <property type="molecule type" value="Genomic_DNA"/>
</dbReference>
<keyword evidence="4" id="KW-0687">Ribonucleoprotein</keyword>
<feature type="domain" description="N-acetyltransferase" evidence="3">
    <location>
        <begin position="3"/>
        <end position="149"/>
    </location>
</feature>
<dbReference type="GO" id="GO:0005840">
    <property type="term" value="C:ribosome"/>
    <property type="evidence" value="ECO:0007669"/>
    <property type="project" value="UniProtKB-KW"/>
</dbReference>
<dbReference type="OrthoDB" id="27442at2"/>
<proteinExistence type="predicted"/>
<dbReference type="InterPro" id="IPR000182">
    <property type="entry name" value="GNAT_dom"/>
</dbReference>
<gene>
    <name evidence="5" type="ORF">FIV36_28200</name>
    <name evidence="4" type="ORF">SAMN05216591_1838</name>
</gene>
<dbReference type="Proteomes" id="UP000182858">
    <property type="component" value="Chromosome I"/>
</dbReference>
<dbReference type="Proteomes" id="UP000317951">
    <property type="component" value="Unassembled WGS sequence"/>
</dbReference>
<dbReference type="Gene3D" id="3.40.630.30">
    <property type="match status" value="1"/>
</dbReference>
<dbReference type="InterPro" id="IPR050832">
    <property type="entry name" value="Bact_Acetyltransf"/>
</dbReference>
<dbReference type="InterPro" id="IPR016181">
    <property type="entry name" value="Acyl_CoA_acyltransferase"/>
</dbReference>
<evidence type="ECO:0000313" key="5">
    <source>
        <dbReference type="EMBL" id="TWS00596.1"/>
    </source>
</evidence>
<evidence type="ECO:0000313" key="4">
    <source>
        <dbReference type="EMBL" id="SDF05964.1"/>
    </source>
</evidence>
<dbReference type="PANTHER" id="PTHR43877:SF2">
    <property type="entry name" value="AMINOALKYLPHOSPHONATE N-ACETYLTRANSFERASE-RELATED"/>
    <property type="match status" value="1"/>
</dbReference>
<reference evidence="4 6" key="1">
    <citation type="submission" date="2016-10" db="EMBL/GenBank/DDBJ databases">
        <authorList>
            <person name="Varghese N."/>
            <person name="Submissions S."/>
        </authorList>
    </citation>
    <scope>NUCLEOTIDE SEQUENCE [LARGE SCALE GENOMIC DNA]</scope>
    <source>
        <strain evidence="4 6">DSM 17835</strain>
    </source>
</reference>
<dbReference type="EMBL" id="VFET01000037">
    <property type="protein sequence ID" value="TWS00596.1"/>
    <property type="molecule type" value="Genomic_DNA"/>
</dbReference>
<accession>A0A5C5Q7C8</accession>
<dbReference type="PANTHER" id="PTHR43877">
    <property type="entry name" value="AMINOALKYLPHOSPHONATE N-ACETYLTRANSFERASE-RELATED-RELATED"/>
    <property type="match status" value="1"/>
</dbReference>
<dbReference type="Pfam" id="PF00583">
    <property type="entry name" value="Acetyltransf_1"/>
    <property type="match status" value="1"/>
</dbReference>
<keyword evidence="6" id="KW-1185">Reference proteome</keyword>
<evidence type="ECO:0000256" key="2">
    <source>
        <dbReference type="ARBA" id="ARBA00023315"/>
    </source>
</evidence>
<evidence type="ECO:0000313" key="6">
    <source>
        <dbReference type="Proteomes" id="UP000182858"/>
    </source>
</evidence>
<evidence type="ECO:0000256" key="1">
    <source>
        <dbReference type="ARBA" id="ARBA00022679"/>
    </source>
</evidence>
<dbReference type="GO" id="GO:0016747">
    <property type="term" value="F:acyltransferase activity, transferring groups other than amino-acyl groups"/>
    <property type="evidence" value="ECO:0007669"/>
    <property type="project" value="InterPro"/>
</dbReference>
<name>A0A5C5Q7C8_9PSED</name>
<evidence type="ECO:0000259" key="3">
    <source>
        <dbReference type="PROSITE" id="PS51186"/>
    </source>
</evidence>
<organism evidence="5 7">
    <name type="scientific">Pseudomonas extremaustralis</name>
    <dbReference type="NCBI Taxonomy" id="359110"/>
    <lineage>
        <taxon>Bacteria</taxon>
        <taxon>Pseudomonadati</taxon>
        <taxon>Pseudomonadota</taxon>
        <taxon>Gammaproteobacteria</taxon>
        <taxon>Pseudomonadales</taxon>
        <taxon>Pseudomonadaceae</taxon>
        <taxon>Pseudomonas</taxon>
    </lineage>
</organism>
<evidence type="ECO:0000313" key="7">
    <source>
        <dbReference type="Proteomes" id="UP000317951"/>
    </source>
</evidence>
<dbReference type="PROSITE" id="PS51186">
    <property type="entry name" value="GNAT"/>
    <property type="match status" value="1"/>
</dbReference>
<sequence length="172" mass="19154">MALFFRIALPTDVPALVALEQRCFSTDRLSARSFHWMIGRAHGYLLVAEQNGQLLGYGLVLFRRGSSLARLYSIAIDENARGMGLGKQLLSRIEACAVQHACTCLRLEVRTDNPGALALYERNGYQRFAVIDDYYADHCPALRLEKTIPPTFRCPANAGPATPVDARVRNTR</sequence>
<keyword evidence="1 5" id="KW-0808">Transferase</keyword>
<keyword evidence="2" id="KW-0012">Acyltransferase</keyword>